<dbReference type="EMBL" id="LR216287">
    <property type="protein sequence ID" value="VFJ13313.1"/>
    <property type="molecule type" value="Genomic_DNA"/>
</dbReference>
<evidence type="ECO:0008006" key="3">
    <source>
        <dbReference type="Google" id="ProtNLM"/>
    </source>
</evidence>
<reference evidence="1 2" key="1">
    <citation type="submission" date="2019-02" db="EMBL/GenBank/DDBJ databases">
        <authorList>
            <person name="Lehtovirta-Morley E L."/>
        </authorList>
    </citation>
    <scope>NUCLEOTIDE SEQUENCE [LARGE SCALE GENOMIC DNA]</scope>
    <source>
        <strain evidence="1">NFRAN1</strain>
    </source>
</reference>
<keyword evidence="2" id="KW-1185">Reference proteome</keyword>
<dbReference type="GeneID" id="39420440"/>
<proteinExistence type="predicted"/>
<sequence>MVFIFQKGGERPDQTLWSNSKELVQKQQEIFNKLWDLAIPLSVRKKEIELEVSTTFLQRAFTGIDQIQSEISSLMLLCKNEPTIFSSSTVLNHIQNNSKLLNFFPELLEKEIIIKILTDNKDKYFMNQINAINNNCSSKPIHLNYSNNVGNLEQMVMIFDNRYLLHIQYNRQNKLVASFSNEDYVVLVKEILFEKCWNEVESLASITRK</sequence>
<organism evidence="1 2">
    <name type="scientific">Candidatus Nitrosocosmicus franklandianus</name>
    <dbReference type="NCBI Taxonomy" id="1798806"/>
    <lineage>
        <taxon>Archaea</taxon>
        <taxon>Nitrososphaerota</taxon>
        <taxon>Nitrososphaeria</taxon>
        <taxon>Nitrososphaerales</taxon>
        <taxon>Nitrososphaeraceae</taxon>
        <taxon>Candidatus Nitrosocosmicus</taxon>
    </lineage>
</organism>
<dbReference type="AlphaFoldDB" id="A0A484I986"/>
<gene>
    <name evidence="1" type="ORF">NFRAN_0991</name>
</gene>
<dbReference type="OrthoDB" id="12059at2157"/>
<protein>
    <recommendedName>
        <fullName evidence="3">Methanogenesis regulatory protein FilR1 middle domain-containing protein</fullName>
    </recommendedName>
</protein>
<name>A0A484I986_9ARCH</name>
<evidence type="ECO:0000313" key="1">
    <source>
        <dbReference type="EMBL" id="VFJ13313.1"/>
    </source>
</evidence>
<dbReference type="Proteomes" id="UP000294299">
    <property type="component" value="Chromosome NFRAN"/>
</dbReference>
<accession>A0A484I986</accession>
<dbReference type="RefSeq" id="WP_134483218.1">
    <property type="nucleotide sequence ID" value="NZ_LR216287.1"/>
</dbReference>
<evidence type="ECO:0000313" key="2">
    <source>
        <dbReference type="Proteomes" id="UP000294299"/>
    </source>
</evidence>
<dbReference type="KEGG" id="nfn:NFRAN_0991"/>